<accession>A0A0B7HCH3</accession>
<feature type="repeat" description="TPR" evidence="3">
    <location>
        <begin position="227"/>
        <end position="260"/>
    </location>
</feature>
<dbReference type="InterPro" id="IPR011990">
    <property type="entry name" value="TPR-like_helical_dom_sf"/>
</dbReference>
<keyword evidence="1" id="KW-0677">Repeat</keyword>
<dbReference type="SMART" id="SM00028">
    <property type="entry name" value="TPR"/>
    <property type="match status" value="5"/>
</dbReference>
<dbReference type="InterPro" id="IPR051685">
    <property type="entry name" value="Ycf3/AcsC/BcsC/TPR_MFPF"/>
</dbReference>
<dbReference type="SUPFAM" id="SSF48452">
    <property type="entry name" value="TPR-like"/>
    <property type="match status" value="1"/>
</dbReference>
<evidence type="ECO:0000313" key="5">
    <source>
        <dbReference type="Proteomes" id="UP000038083"/>
    </source>
</evidence>
<evidence type="ECO:0000256" key="1">
    <source>
        <dbReference type="ARBA" id="ARBA00022737"/>
    </source>
</evidence>
<organism evidence="4 5">
    <name type="scientific">Capnocytophaga cynodegmi</name>
    <dbReference type="NCBI Taxonomy" id="28189"/>
    <lineage>
        <taxon>Bacteria</taxon>
        <taxon>Pseudomonadati</taxon>
        <taxon>Bacteroidota</taxon>
        <taxon>Flavobacteriia</taxon>
        <taxon>Flavobacteriales</taxon>
        <taxon>Flavobacteriaceae</taxon>
        <taxon>Capnocytophaga</taxon>
    </lineage>
</organism>
<feature type="repeat" description="TPR" evidence="3">
    <location>
        <begin position="295"/>
        <end position="328"/>
    </location>
</feature>
<protein>
    <submittedName>
        <fullName evidence="4">Tetratricopeptide repeat protein</fullName>
    </submittedName>
</protein>
<sequence length="420" mass="47235">MKKSLLFASALLVSAVVFGQKKELREVEKQIKKGDLTNAKSALESIRGAATSNKEFAPQYYFLEGQLNLANAKKNVNVASSLQNASAAFAKVRELEGGKGKYVSMLQPLLDDATNIALTQAQESYGRKDFKNATTAFEQVYRLSPRDTVFLYNAALVAVQDKNYDAALKYYKELKDLNYDGTEVLYFAKEKQTGKEETFPNKNQRDLMVKGGTHTNPRDEKTPSKRAEIIKNIAYIYVEQGKNDEALAAFAEARKRYPNDANLIVQEASIHMQLDNKDKFKELMQEAAKLEPKNPDLQYNIGVINMQQNHLEEARKAFQQALSIKPDYADAVLNISTTYINEGNALVEQMNSLGNSKADIAKYEELRVQKDNLFKKGAEILENYYKTQGKNENILEQLKNIYGALGDSSNFQRVKGLLGQ</sequence>
<name>A0A0B7HCH3_9FLAO</name>
<dbReference type="InterPro" id="IPR013105">
    <property type="entry name" value="TPR_2"/>
</dbReference>
<dbReference type="Pfam" id="PF13432">
    <property type="entry name" value="TPR_16"/>
    <property type="match status" value="1"/>
</dbReference>
<dbReference type="Proteomes" id="UP000038083">
    <property type="component" value="Unassembled WGS sequence"/>
</dbReference>
<gene>
    <name evidence="4" type="ORF">CCYN74_40082</name>
</gene>
<dbReference type="Pfam" id="PF07719">
    <property type="entry name" value="TPR_2"/>
    <property type="match status" value="1"/>
</dbReference>
<dbReference type="InterPro" id="IPR019734">
    <property type="entry name" value="TPR_rpt"/>
</dbReference>
<dbReference type="Pfam" id="PF13174">
    <property type="entry name" value="TPR_6"/>
    <property type="match status" value="1"/>
</dbReference>
<dbReference type="PROSITE" id="PS50005">
    <property type="entry name" value="TPR"/>
    <property type="match status" value="2"/>
</dbReference>
<evidence type="ECO:0000256" key="3">
    <source>
        <dbReference type="PROSITE-ProRule" id="PRU00339"/>
    </source>
</evidence>
<dbReference type="PANTHER" id="PTHR44943:SF8">
    <property type="entry name" value="TPR REPEAT-CONTAINING PROTEIN MJ0263"/>
    <property type="match status" value="1"/>
</dbReference>
<dbReference type="Gene3D" id="1.25.40.10">
    <property type="entry name" value="Tetratricopeptide repeat domain"/>
    <property type="match status" value="2"/>
</dbReference>
<evidence type="ECO:0000313" key="4">
    <source>
        <dbReference type="EMBL" id="CEN39846.1"/>
    </source>
</evidence>
<reference evidence="4 5" key="1">
    <citation type="submission" date="2015-01" db="EMBL/GenBank/DDBJ databases">
        <authorList>
            <person name="MANFREDI Pablo"/>
        </authorList>
    </citation>
    <scope>NUCLEOTIDE SEQUENCE [LARGE SCALE GENOMIC DNA]</scope>
    <source>
        <strain evidence="4 5">Ccy74</strain>
    </source>
</reference>
<dbReference type="OrthoDB" id="1149028at2"/>
<dbReference type="AlphaFoldDB" id="A0A0B7HCH3"/>
<dbReference type="EMBL" id="CDOG01000034">
    <property type="protein sequence ID" value="CEN39846.1"/>
    <property type="molecule type" value="Genomic_DNA"/>
</dbReference>
<evidence type="ECO:0000256" key="2">
    <source>
        <dbReference type="ARBA" id="ARBA00022803"/>
    </source>
</evidence>
<dbReference type="Pfam" id="PF13181">
    <property type="entry name" value="TPR_8"/>
    <property type="match status" value="1"/>
</dbReference>
<proteinExistence type="predicted"/>
<dbReference type="RefSeq" id="WP_018279076.1">
    <property type="nucleotide sequence ID" value="NZ_CDOF01000024.1"/>
</dbReference>
<keyword evidence="2 3" id="KW-0802">TPR repeat</keyword>
<dbReference type="PANTHER" id="PTHR44943">
    <property type="entry name" value="CELLULOSE SYNTHASE OPERON PROTEIN C"/>
    <property type="match status" value="1"/>
</dbReference>